<dbReference type="EMBL" id="BLLF01003043">
    <property type="protein sequence ID" value="GFH26164.1"/>
    <property type="molecule type" value="Genomic_DNA"/>
</dbReference>
<reference evidence="1 2" key="1">
    <citation type="submission" date="2020-02" db="EMBL/GenBank/DDBJ databases">
        <title>Draft genome sequence of Haematococcus lacustris strain NIES-144.</title>
        <authorList>
            <person name="Morimoto D."/>
            <person name="Nakagawa S."/>
            <person name="Yoshida T."/>
            <person name="Sawayama S."/>
        </authorList>
    </citation>
    <scope>NUCLEOTIDE SEQUENCE [LARGE SCALE GENOMIC DNA]</scope>
    <source>
        <strain evidence="1 2">NIES-144</strain>
    </source>
</reference>
<name>A0A6A0A2N7_HAELA</name>
<proteinExistence type="predicted"/>
<feature type="non-terminal residue" evidence="1">
    <location>
        <position position="1"/>
    </location>
</feature>
<feature type="non-terminal residue" evidence="1">
    <location>
        <position position="38"/>
    </location>
</feature>
<keyword evidence="2" id="KW-1185">Reference proteome</keyword>
<sequence>MATAQGLAGYWSSWQAAARDAPEMAAFLGIDPTQGDNC</sequence>
<gene>
    <name evidence="1" type="ORF">HaLaN_24265</name>
</gene>
<organism evidence="1 2">
    <name type="scientific">Haematococcus lacustris</name>
    <name type="common">Green alga</name>
    <name type="synonym">Haematococcus pluvialis</name>
    <dbReference type="NCBI Taxonomy" id="44745"/>
    <lineage>
        <taxon>Eukaryota</taxon>
        <taxon>Viridiplantae</taxon>
        <taxon>Chlorophyta</taxon>
        <taxon>core chlorophytes</taxon>
        <taxon>Chlorophyceae</taxon>
        <taxon>CS clade</taxon>
        <taxon>Chlamydomonadales</taxon>
        <taxon>Haematococcaceae</taxon>
        <taxon>Haematococcus</taxon>
    </lineage>
</organism>
<dbReference type="Proteomes" id="UP000485058">
    <property type="component" value="Unassembled WGS sequence"/>
</dbReference>
<evidence type="ECO:0000313" key="1">
    <source>
        <dbReference type="EMBL" id="GFH26164.1"/>
    </source>
</evidence>
<evidence type="ECO:0000313" key="2">
    <source>
        <dbReference type="Proteomes" id="UP000485058"/>
    </source>
</evidence>
<dbReference type="AlphaFoldDB" id="A0A6A0A2N7"/>
<protein>
    <submittedName>
        <fullName evidence="1">Nitroreductase domain-containing protein</fullName>
    </submittedName>
</protein>
<accession>A0A6A0A2N7</accession>
<comment type="caution">
    <text evidence="1">The sequence shown here is derived from an EMBL/GenBank/DDBJ whole genome shotgun (WGS) entry which is preliminary data.</text>
</comment>